<keyword evidence="4" id="KW-1185">Reference proteome</keyword>
<organism evidence="3 4">
    <name type="scientific">Nonomuraea indica</name>
    <dbReference type="NCBI Taxonomy" id="1581193"/>
    <lineage>
        <taxon>Bacteria</taxon>
        <taxon>Bacillati</taxon>
        <taxon>Actinomycetota</taxon>
        <taxon>Actinomycetes</taxon>
        <taxon>Streptosporangiales</taxon>
        <taxon>Streptosporangiaceae</taxon>
        <taxon>Nonomuraea</taxon>
    </lineage>
</organism>
<protein>
    <submittedName>
        <fullName evidence="3">Uncharacterized protein</fullName>
    </submittedName>
</protein>
<feature type="transmembrane region" description="Helical" evidence="2">
    <location>
        <begin position="40"/>
        <end position="59"/>
    </location>
</feature>
<sequence>MTDQRLRELFDDLAETLPEGSPRAGELWRQGTRSRARRRWTVAAAAATVTVLVVVGIVVSPEPVERGVVLHPSVTPTTSTVPATPAMDTAPPPSGEAALPTLATALPRSWADIPVVTAVSGPVLALAEFADGRIYMMKAGGRVPLDVKLRDAVDPSGNGGTPLKPNSLAPDGTMAAFPQKDEVVVVDLVLGQTRRYPVRGYNEMVLWRGEQLLVEQAKANYLLDLATGKAWRQPSKGFTGVAGYPGLRIVPSERGGWTVIREDGSEVVLDLRDVTGEGGTPVGIGGDHGWQRGGLVARSVSGHDGQAERADVVVVADTATGRLVRTLLMPWGDAPDPRCGKGGCPVRGWINQDTVLIESEDRLLGWNIDTGALSRVADLPESVTAYSLRGW</sequence>
<dbReference type="RefSeq" id="WP_397017959.1">
    <property type="nucleotide sequence ID" value="NZ_JBITMB010000001.1"/>
</dbReference>
<keyword evidence="2" id="KW-0472">Membrane</keyword>
<evidence type="ECO:0000256" key="2">
    <source>
        <dbReference type="SAM" id="Phobius"/>
    </source>
</evidence>
<feature type="compositionally biased region" description="Low complexity" evidence="1">
    <location>
        <begin position="75"/>
        <end position="89"/>
    </location>
</feature>
<keyword evidence="2" id="KW-0812">Transmembrane</keyword>
<feature type="region of interest" description="Disordered" evidence="1">
    <location>
        <begin position="75"/>
        <end position="94"/>
    </location>
</feature>
<reference evidence="3 4" key="1">
    <citation type="submission" date="2024-10" db="EMBL/GenBank/DDBJ databases">
        <title>The Natural Products Discovery Center: Release of the First 8490 Sequenced Strains for Exploring Actinobacteria Biosynthetic Diversity.</title>
        <authorList>
            <person name="Kalkreuter E."/>
            <person name="Kautsar S.A."/>
            <person name="Yang D."/>
            <person name="Bader C.D."/>
            <person name="Teijaro C.N."/>
            <person name="Fluegel L."/>
            <person name="Davis C.M."/>
            <person name="Simpson J.R."/>
            <person name="Lauterbach L."/>
            <person name="Steele A.D."/>
            <person name="Gui C."/>
            <person name="Meng S."/>
            <person name="Li G."/>
            <person name="Viehrig K."/>
            <person name="Ye F."/>
            <person name="Su P."/>
            <person name="Kiefer A.F."/>
            <person name="Nichols A."/>
            <person name="Cepeda A.J."/>
            <person name="Yan W."/>
            <person name="Fan B."/>
            <person name="Jiang Y."/>
            <person name="Adhikari A."/>
            <person name="Zheng C.-J."/>
            <person name="Schuster L."/>
            <person name="Cowan T.M."/>
            <person name="Smanski M.J."/>
            <person name="Chevrette M.G."/>
            <person name="De Carvalho L.P.S."/>
            <person name="Shen B."/>
        </authorList>
    </citation>
    <scope>NUCLEOTIDE SEQUENCE [LARGE SCALE GENOMIC DNA]</scope>
    <source>
        <strain evidence="3 4">NPDC049503</strain>
    </source>
</reference>
<proteinExistence type="predicted"/>
<evidence type="ECO:0000313" key="3">
    <source>
        <dbReference type="EMBL" id="MFI7438413.1"/>
    </source>
</evidence>
<evidence type="ECO:0000313" key="4">
    <source>
        <dbReference type="Proteomes" id="UP001612928"/>
    </source>
</evidence>
<name>A0ABW7ZV56_9ACTN</name>
<keyword evidence="2" id="KW-1133">Transmembrane helix</keyword>
<comment type="caution">
    <text evidence="3">The sequence shown here is derived from an EMBL/GenBank/DDBJ whole genome shotgun (WGS) entry which is preliminary data.</text>
</comment>
<evidence type="ECO:0000256" key="1">
    <source>
        <dbReference type="SAM" id="MobiDB-lite"/>
    </source>
</evidence>
<dbReference type="Proteomes" id="UP001612928">
    <property type="component" value="Unassembled WGS sequence"/>
</dbReference>
<dbReference type="EMBL" id="JBITMB010000001">
    <property type="protein sequence ID" value="MFI7438413.1"/>
    <property type="molecule type" value="Genomic_DNA"/>
</dbReference>
<gene>
    <name evidence="3" type="ORF">ACIBP5_00435</name>
</gene>
<accession>A0ABW7ZV56</accession>